<dbReference type="PANTHER" id="PTHR30336:SF20">
    <property type="entry name" value="DUF218 DOMAIN-CONTAINING PROTEIN"/>
    <property type="match status" value="1"/>
</dbReference>
<dbReference type="InterPro" id="IPR003848">
    <property type="entry name" value="DUF218"/>
</dbReference>
<comment type="caution">
    <text evidence="2">The sequence shown here is derived from an EMBL/GenBank/DDBJ whole genome shotgun (WGS) entry which is preliminary data.</text>
</comment>
<proteinExistence type="predicted"/>
<dbReference type="InterPro" id="IPR051599">
    <property type="entry name" value="Cell_Envelope_Assoc"/>
</dbReference>
<feature type="domain" description="DUF218" evidence="1">
    <location>
        <begin position="5"/>
        <end position="127"/>
    </location>
</feature>
<accession>A0A0G0JJJ0</accession>
<dbReference type="EMBL" id="LBUP01000002">
    <property type="protein sequence ID" value="KKQ67012.1"/>
    <property type="molecule type" value="Genomic_DNA"/>
</dbReference>
<dbReference type="GO" id="GO:0005886">
    <property type="term" value="C:plasma membrane"/>
    <property type="evidence" value="ECO:0007669"/>
    <property type="project" value="TreeGrafter"/>
</dbReference>
<evidence type="ECO:0000313" key="2">
    <source>
        <dbReference type="EMBL" id="KKQ67012.1"/>
    </source>
</evidence>
<dbReference type="InterPro" id="IPR014729">
    <property type="entry name" value="Rossmann-like_a/b/a_fold"/>
</dbReference>
<reference evidence="2 3" key="1">
    <citation type="journal article" date="2015" name="Nature">
        <title>rRNA introns, odd ribosomes, and small enigmatic genomes across a large radiation of phyla.</title>
        <authorList>
            <person name="Brown C.T."/>
            <person name="Hug L.A."/>
            <person name="Thomas B.C."/>
            <person name="Sharon I."/>
            <person name="Castelle C.J."/>
            <person name="Singh A."/>
            <person name="Wilkins M.J."/>
            <person name="Williams K.H."/>
            <person name="Banfield J.F."/>
        </authorList>
    </citation>
    <scope>NUCLEOTIDE SEQUENCE [LARGE SCALE GENOMIC DNA]</scope>
</reference>
<sequence>MRRYDVLLVLGSKIGQNGELSERAMKTVQKAVDLYRQGVAPRIVFSGKWSYKEQGDLPITEAAAMAKFARTLGVPQQACVLEEESYNTVANGYFTKVNVLAPNNWKSVLLITVEVVDKRVHLTVSKILGPEYICDVVLADFSYPPQHREELQILESEKLSDVKKFLAKYHDGDHEGIMQGDIEYQQKRGFLL</sequence>
<dbReference type="AlphaFoldDB" id="A0A0G0JJJ0"/>
<dbReference type="PANTHER" id="PTHR30336">
    <property type="entry name" value="INNER MEMBRANE PROTEIN, PROBABLE PERMEASE"/>
    <property type="match status" value="1"/>
</dbReference>
<gene>
    <name evidence="2" type="ORF">US86_C0002G0129</name>
</gene>
<organism evidence="2 3">
    <name type="scientific">Candidatus Daviesbacteria bacterium GW2011_GWA2_38_24</name>
    <dbReference type="NCBI Taxonomy" id="1618422"/>
    <lineage>
        <taxon>Bacteria</taxon>
        <taxon>Candidatus Daviesiibacteriota</taxon>
    </lineage>
</organism>
<name>A0A0G0JJJ0_9BACT</name>
<dbReference type="CDD" id="cd06259">
    <property type="entry name" value="YdcF-like"/>
    <property type="match status" value="1"/>
</dbReference>
<dbReference type="Gene3D" id="3.40.50.620">
    <property type="entry name" value="HUPs"/>
    <property type="match status" value="1"/>
</dbReference>
<evidence type="ECO:0000313" key="3">
    <source>
        <dbReference type="Proteomes" id="UP000034235"/>
    </source>
</evidence>
<dbReference type="Proteomes" id="UP000034235">
    <property type="component" value="Unassembled WGS sequence"/>
</dbReference>
<protein>
    <recommendedName>
        <fullName evidence="1">DUF218 domain-containing protein</fullName>
    </recommendedName>
</protein>
<evidence type="ECO:0000259" key="1">
    <source>
        <dbReference type="Pfam" id="PF02698"/>
    </source>
</evidence>
<dbReference type="Pfam" id="PF02698">
    <property type="entry name" value="DUF218"/>
    <property type="match status" value="1"/>
</dbReference>